<proteinExistence type="predicted"/>
<dbReference type="PATRIC" id="fig|217031.4.peg.5732"/>
<dbReference type="Pfam" id="PF04134">
    <property type="entry name" value="DCC1-like"/>
    <property type="match status" value="1"/>
</dbReference>
<accession>A0A0Q9Y1Y6</accession>
<comment type="caution">
    <text evidence="1">The sequence shown here is derived from an EMBL/GenBank/DDBJ whole genome shotgun (WGS) entry which is preliminary data.</text>
</comment>
<dbReference type="PANTHER" id="PTHR33639:SF2">
    <property type="entry name" value="DUF393 DOMAIN-CONTAINING PROTEIN"/>
    <property type="match status" value="1"/>
</dbReference>
<dbReference type="GO" id="GO:0015035">
    <property type="term" value="F:protein-disulfide reductase activity"/>
    <property type="evidence" value="ECO:0007669"/>
    <property type="project" value="InterPro"/>
</dbReference>
<dbReference type="InterPro" id="IPR007263">
    <property type="entry name" value="DCC1-like"/>
</dbReference>
<evidence type="ECO:0000313" key="1">
    <source>
        <dbReference type="EMBL" id="KRG11610.1"/>
    </source>
</evidence>
<name>A0A0Q9Y1Y6_9BACI</name>
<dbReference type="PANTHER" id="PTHR33639">
    <property type="entry name" value="THIOL-DISULFIDE OXIDOREDUCTASE DCC"/>
    <property type="match status" value="1"/>
</dbReference>
<gene>
    <name evidence="1" type="ORF">ACA29_16865</name>
</gene>
<dbReference type="Proteomes" id="UP000053881">
    <property type="component" value="Unassembled WGS sequence"/>
</dbReference>
<protein>
    <submittedName>
        <fullName evidence="1">Thiol-disulfide oxidoreductase</fullName>
    </submittedName>
</protein>
<organism evidence="1 2">
    <name type="scientific">Lederbergia galactosidilytica</name>
    <dbReference type="NCBI Taxonomy" id="217031"/>
    <lineage>
        <taxon>Bacteria</taxon>
        <taxon>Bacillati</taxon>
        <taxon>Bacillota</taxon>
        <taxon>Bacilli</taxon>
        <taxon>Bacillales</taxon>
        <taxon>Bacillaceae</taxon>
        <taxon>Lederbergia</taxon>
    </lineage>
</organism>
<reference evidence="1 2" key="1">
    <citation type="submission" date="2015-06" db="EMBL/GenBank/DDBJ databases">
        <title>Genome sequencing project of Bacillus galactosidilyticus PL133.</title>
        <authorList>
            <person name="Gaiero J."/>
            <person name="Nicol R."/>
            <person name="Habash M."/>
        </authorList>
    </citation>
    <scope>NUCLEOTIDE SEQUENCE [LARGE SCALE GENOMIC DNA]</scope>
    <source>
        <strain evidence="1 2">PL133</strain>
    </source>
</reference>
<sequence>MSAIILFDGECNLCNNSVQFIIKHDPYANFRFSSLQGKEGEKLLNQYGQTNDLNSMILIEKGNLYSKSTAVLRICRHLTGFWKLAYFLIIIPAPIRNLFYNLIAHHRYNWFGKRQACMLPSPELQRRFL</sequence>
<dbReference type="EMBL" id="LGPB01000119">
    <property type="protein sequence ID" value="KRG11610.1"/>
    <property type="molecule type" value="Genomic_DNA"/>
</dbReference>
<evidence type="ECO:0000313" key="2">
    <source>
        <dbReference type="Proteomes" id="UP000053881"/>
    </source>
</evidence>
<dbReference type="AlphaFoldDB" id="A0A0Q9Y1Y6"/>
<dbReference type="InterPro" id="IPR052927">
    <property type="entry name" value="DCC_oxidoreductase"/>
</dbReference>